<dbReference type="PANTHER" id="PTHR10160">
    <property type="entry name" value="NAD(P) TRANSHYDROGENASE"/>
    <property type="match status" value="1"/>
</dbReference>
<feature type="transmembrane region" description="Helical" evidence="13">
    <location>
        <begin position="59"/>
        <end position="82"/>
    </location>
</feature>
<evidence type="ECO:0000256" key="10">
    <source>
        <dbReference type="ARBA" id="ARBA00023027"/>
    </source>
</evidence>
<proteinExistence type="predicted"/>
<accession>A0ABV3R3R1</accession>
<dbReference type="Proteomes" id="UP001556196">
    <property type="component" value="Unassembled WGS sequence"/>
</dbReference>
<name>A0ABV3R3R1_9HYPH</name>
<evidence type="ECO:0000256" key="4">
    <source>
        <dbReference type="ARBA" id="ARBA00022475"/>
    </source>
</evidence>
<comment type="subcellular location">
    <subcellularLocation>
        <location evidence="2">Cell inner membrane</location>
        <topology evidence="2">Multi-pass membrane protein</topology>
    </subcellularLocation>
</comment>
<evidence type="ECO:0000256" key="12">
    <source>
        <dbReference type="ARBA" id="ARBA00048202"/>
    </source>
</evidence>
<keyword evidence="4" id="KW-1003">Cell membrane</keyword>
<evidence type="ECO:0000313" key="16">
    <source>
        <dbReference type="Proteomes" id="UP001556196"/>
    </source>
</evidence>
<evidence type="ECO:0000313" key="15">
    <source>
        <dbReference type="EMBL" id="MEW9807803.1"/>
    </source>
</evidence>
<organism evidence="15 16">
    <name type="scientific">Mesorhizobium marinum</name>
    <dbReference type="NCBI Taxonomy" id="3228790"/>
    <lineage>
        <taxon>Bacteria</taxon>
        <taxon>Pseudomonadati</taxon>
        <taxon>Pseudomonadota</taxon>
        <taxon>Alphaproteobacteria</taxon>
        <taxon>Hyphomicrobiales</taxon>
        <taxon>Phyllobacteriaceae</taxon>
        <taxon>Mesorhizobium</taxon>
    </lineage>
</organism>
<comment type="function">
    <text evidence="1">The transhydrogenation between NADH and NADP is coupled to respiration and ATP hydrolysis and functions as a proton pump across the membrane.</text>
</comment>
<sequence>MTSTAIIQLFVFLLAGFVGFQTISRIPPLLHTPLMAATNAISGISLVASLVLAGADQGLLSTVLGTIAVGCATANVVGGFLITDRMLAMFKPARLEAKEQPST</sequence>
<evidence type="ECO:0000256" key="7">
    <source>
        <dbReference type="ARBA" id="ARBA00022857"/>
    </source>
</evidence>
<evidence type="ECO:0000256" key="13">
    <source>
        <dbReference type="SAM" id="Phobius"/>
    </source>
</evidence>
<dbReference type="PANTHER" id="PTHR10160:SF19">
    <property type="entry name" value="PROTON-TRANSLOCATING NAD(P)(+) TRANSHYDROGENASE"/>
    <property type="match status" value="1"/>
</dbReference>
<comment type="catalytic activity">
    <reaction evidence="12">
        <text>NAD(+) + NADPH + H(+)(in) = NADH + NADP(+) + H(+)(out)</text>
        <dbReference type="Rhea" id="RHEA:47992"/>
        <dbReference type="ChEBI" id="CHEBI:15378"/>
        <dbReference type="ChEBI" id="CHEBI:57540"/>
        <dbReference type="ChEBI" id="CHEBI:57783"/>
        <dbReference type="ChEBI" id="CHEBI:57945"/>
        <dbReference type="ChEBI" id="CHEBI:58349"/>
        <dbReference type="EC" id="7.1.1.1"/>
    </reaction>
</comment>
<dbReference type="Pfam" id="PF12769">
    <property type="entry name" value="PNTB_4TM"/>
    <property type="match status" value="1"/>
</dbReference>
<keyword evidence="11 13" id="KW-0472">Membrane</keyword>
<keyword evidence="5" id="KW-0997">Cell inner membrane</keyword>
<reference evidence="15 16" key="1">
    <citation type="submission" date="2024-06" db="EMBL/GenBank/DDBJ databases">
        <authorList>
            <person name="Tuo L."/>
        </authorList>
    </citation>
    <scope>NUCLEOTIDE SEQUENCE [LARGE SCALE GENOMIC DNA]</scope>
    <source>
        <strain evidence="15 16">ZMM04-5</strain>
    </source>
</reference>
<evidence type="ECO:0000256" key="8">
    <source>
        <dbReference type="ARBA" id="ARBA00022967"/>
    </source>
</evidence>
<feature type="transmembrane region" description="Helical" evidence="13">
    <location>
        <begin position="35"/>
        <end position="53"/>
    </location>
</feature>
<evidence type="ECO:0000256" key="11">
    <source>
        <dbReference type="ARBA" id="ARBA00023136"/>
    </source>
</evidence>
<keyword evidence="16" id="KW-1185">Reference proteome</keyword>
<evidence type="ECO:0000256" key="5">
    <source>
        <dbReference type="ARBA" id="ARBA00022519"/>
    </source>
</evidence>
<evidence type="ECO:0000256" key="3">
    <source>
        <dbReference type="ARBA" id="ARBA00012943"/>
    </source>
</evidence>
<feature type="domain" description="NAD(P) transhydrogenase alpha subunit C-terminal" evidence="14">
    <location>
        <begin position="8"/>
        <end position="91"/>
    </location>
</feature>
<comment type="caution">
    <text evidence="15">The sequence shown here is derived from an EMBL/GenBank/DDBJ whole genome shotgun (WGS) entry which is preliminary data.</text>
</comment>
<feature type="transmembrane region" description="Helical" evidence="13">
    <location>
        <begin position="6"/>
        <end position="23"/>
    </location>
</feature>
<gene>
    <name evidence="15" type="ORF">ABUE31_17580</name>
</gene>
<dbReference type="EMBL" id="JBFOCI010000005">
    <property type="protein sequence ID" value="MEW9807803.1"/>
    <property type="molecule type" value="Genomic_DNA"/>
</dbReference>
<dbReference type="RefSeq" id="WP_367724984.1">
    <property type="nucleotide sequence ID" value="NZ_JBFOCH010000045.1"/>
</dbReference>
<evidence type="ECO:0000259" key="14">
    <source>
        <dbReference type="Pfam" id="PF12769"/>
    </source>
</evidence>
<protein>
    <recommendedName>
        <fullName evidence="3">proton-translocating NAD(P)(+) transhydrogenase</fullName>
        <ecNumber evidence="3">7.1.1.1</ecNumber>
    </recommendedName>
</protein>
<evidence type="ECO:0000256" key="9">
    <source>
        <dbReference type="ARBA" id="ARBA00022989"/>
    </source>
</evidence>
<evidence type="ECO:0000256" key="6">
    <source>
        <dbReference type="ARBA" id="ARBA00022692"/>
    </source>
</evidence>
<keyword evidence="9 13" id="KW-1133">Transmembrane helix</keyword>
<evidence type="ECO:0000256" key="1">
    <source>
        <dbReference type="ARBA" id="ARBA00003943"/>
    </source>
</evidence>
<keyword evidence="8" id="KW-1278">Translocase</keyword>
<evidence type="ECO:0000256" key="2">
    <source>
        <dbReference type="ARBA" id="ARBA00004429"/>
    </source>
</evidence>
<keyword evidence="7" id="KW-0521">NADP</keyword>
<dbReference type="InterPro" id="IPR024605">
    <property type="entry name" value="NADP_transhyd_a_C"/>
</dbReference>
<keyword evidence="10" id="KW-0520">NAD</keyword>
<dbReference type="EC" id="7.1.1.1" evidence="3"/>
<keyword evidence="6 13" id="KW-0812">Transmembrane</keyword>